<dbReference type="Pfam" id="PF00595">
    <property type="entry name" value="PDZ"/>
    <property type="match status" value="1"/>
</dbReference>
<dbReference type="OrthoDB" id="5911912at2759"/>
<feature type="compositionally biased region" description="Low complexity" evidence="7">
    <location>
        <begin position="337"/>
        <end position="346"/>
    </location>
</feature>
<evidence type="ECO:0000313" key="10">
    <source>
        <dbReference type="EnsemblMetazoa" id="XP_030835263"/>
    </source>
</evidence>
<dbReference type="InterPro" id="IPR001478">
    <property type="entry name" value="PDZ"/>
</dbReference>
<dbReference type="GO" id="GO:0031941">
    <property type="term" value="C:filamentous actin"/>
    <property type="evidence" value="ECO:0000318"/>
    <property type="project" value="GO_Central"/>
</dbReference>
<dbReference type="FunFam" id="2.10.110.10:FF:000020">
    <property type="entry name" value="PDZ and LIM domain protein 5"/>
    <property type="match status" value="1"/>
</dbReference>
<dbReference type="PANTHER" id="PTHR24214:SF38">
    <property type="entry name" value="PDZ AND LIM DOMAIN PROTEIN ZASP-RELATED"/>
    <property type="match status" value="1"/>
</dbReference>
<dbReference type="Pfam" id="PF15936">
    <property type="entry name" value="DUF4749"/>
    <property type="match status" value="1"/>
</dbReference>
<dbReference type="Gene3D" id="2.30.42.10">
    <property type="match status" value="1"/>
</dbReference>
<dbReference type="GO" id="GO:0003779">
    <property type="term" value="F:actin binding"/>
    <property type="evidence" value="ECO:0000318"/>
    <property type="project" value="GO_Central"/>
</dbReference>
<dbReference type="InterPro" id="IPR006643">
    <property type="entry name" value="Zasp-like_motif"/>
</dbReference>
<feature type="compositionally biased region" description="Polar residues" evidence="7">
    <location>
        <begin position="415"/>
        <end position="432"/>
    </location>
</feature>
<sequence>MAQRLNITIPGPGPWGFRLAGGRDFNQPLYISKVTNFSKAQRAAILENDTILAINGYDMTNITHLDAQNFIKSATGNLSFTLERSEQATIWTPEVSEQADTGINISLKANKQQFQHAGSSHNAKPRLFPGSGGGAAQQPQSAPNVVHKQFNSPVGIYSAQNVADSYRGQTEGMAPTNRYDDDQQAPAAWQKPSAYAPGSSQGPRSTSFKKVQQLAGEDDRGYGGQQTSAPAQAPAPAPGYRPGGTRSVRAPVAKPTTGGSKPANALPVCHKCNQNIMGPFVKVRGNPLHDTCFTCESCASSLRNKDDGEEGFFVINELLYCEACKNRIQHQPGQVNGSSAKSAPKSPSKPGPPKVSNDGDQVHQNGASTAHLSYSAPPPPEPASYDTPQANSDWPADTASFPDPPSFLTEHAPITSHSRNGNGDTTDSGYSDHQQDDLPAPPSSMTTGIKAVLNAPEPWNPSESYTSPVIRSVRAPMGKSLARSPSPADSNSVPEDGVKVMFVPKNHLGKPPSQVAGRTTTTTKTFTTSYQASPNTVEDDMAAPPPPPPPQIGATNFAWKSDGPSAPRPSPPPAAYRPGPPRAPKGQPPRSVFPQPPPSMLGQRASPVAPPPAQRGPPVAPPPAQRGPPVAPPPAQRGPPVAPPPAQRGPPAPPPQGQRGPPAPAPGPAQPRPGGAVAPAASAGMTRTPYCEGCNDPVRGTFVTAFGRNWHPEHFVCAHCHENLQGKGVIEDKGKIYCEEDYMRLYAPKCASCMGSITGECVKAMGAEYHPACFTCVVCSQPITGDGFHMQDGMMYCKRDFQNKFRGVNCGGCNFPIEAGEAWLEALDKSYHAECFTCAQCSQRLEGQRFYAKAGRPYCQAHGS</sequence>
<dbReference type="SMART" id="SM00132">
    <property type="entry name" value="LIM"/>
    <property type="match status" value="4"/>
</dbReference>
<accession>A0A7M7NE14</accession>
<feature type="domain" description="PDZ" evidence="9">
    <location>
        <begin position="4"/>
        <end position="86"/>
    </location>
</feature>
<feature type="compositionally biased region" description="Pro residues" evidence="7">
    <location>
        <begin position="566"/>
        <end position="587"/>
    </location>
</feature>
<dbReference type="InterPro" id="IPR001781">
    <property type="entry name" value="Znf_LIM"/>
</dbReference>
<feature type="compositionally biased region" description="Low complexity" evidence="7">
    <location>
        <begin position="519"/>
        <end position="528"/>
    </location>
</feature>
<dbReference type="SMART" id="SM00228">
    <property type="entry name" value="PDZ"/>
    <property type="match status" value="1"/>
</dbReference>
<name>A0A7M7NE14_STRPU</name>
<dbReference type="InterPro" id="IPR036034">
    <property type="entry name" value="PDZ_sf"/>
</dbReference>
<evidence type="ECO:0000256" key="3">
    <source>
        <dbReference type="ARBA" id="ARBA00022723"/>
    </source>
</evidence>
<dbReference type="SUPFAM" id="SSF50156">
    <property type="entry name" value="PDZ domain-like"/>
    <property type="match status" value="1"/>
</dbReference>
<dbReference type="CDD" id="cd08368">
    <property type="entry name" value="LIM"/>
    <property type="match status" value="1"/>
</dbReference>
<feature type="domain" description="LIM zinc-binding" evidence="8">
    <location>
        <begin position="808"/>
        <end position="864"/>
    </location>
</feature>
<dbReference type="GO" id="GO:0061061">
    <property type="term" value="P:muscle structure development"/>
    <property type="evidence" value="ECO:0000318"/>
    <property type="project" value="GO_Central"/>
</dbReference>
<dbReference type="FunFam" id="2.10.110.10:FF:000069">
    <property type="entry name" value="Uncharacterized protein, isoform Z"/>
    <property type="match status" value="1"/>
</dbReference>
<feature type="compositionally biased region" description="Pro residues" evidence="7">
    <location>
        <begin position="608"/>
        <end position="671"/>
    </location>
</feature>
<evidence type="ECO:0000259" key="9">
    <source>
        <dbReference type="PROSITE" id="PS50106"/>
    </source>
</evidence>
<dbReference type="GO" id="GO:0001725">
    <property type="term" value="C:stress fiber"/>
    <property type="evidence" value="ECO:0000318"/>
    <property type="project" value="GO_Central"/>
</dbReference>
<dbReference type="GO" id="GO:0046872">
    <property type="term" value="F:metal ion binding"/>
    <property type="evidence" value="ECO:0007669"/>
    <property type="project" value="UniProtKB-KW"/>
</dbReference>
<dbReference type="SUPFAM" id="SSF57716">
    <property type="entry name" value="Glucocorticoid receptor-like (DNA-binding domain)"/>
    <property type="match status" value="5"/>
</dbReference>
<feature type="domain" description="LIM zinc-binding" evidence="8">
    <location>
        <begin position="267"/>
        <end position="331"/>
    </location>
</feature>
<evidence type="ECO:0000256" key="2">
    <source>
        <dbReference type="ARBA" id="ARBA00022490"/>
    </source>
</evidence>
<dbReference type="KEGG" id="spu:592242"/>
<dbReference type="PROSITE" id="PS00478">
    <property type="entry name" value="LIM_DOMAIN_1"/>
    <property type="match status" value="2"/>
</dbReference>
<dbReference type="Gene3D" id="2.10.110.10">
    <property type="entry name" value="Cysteine Rich Protein"/>
    <property type="match status" value="4"/>
</dbReference>
<dbReference type="GO" id="GO:0005912">
    <property type="term" value="C:adherens junction"/>
    <property type="evidence" value="ECO:0000318"/>
    <property type="project" value="GO_Central"/>
</dbReference>
<dbReference type="Pfam" id="PF00412">
    <property type="entry name" value="LIM"/>
    <property type="match status" value="4"/>
</dbReference>
<feature type="compositionally biased region" description="Polar residues" evidence="7">
    <location>
        <begin position="111"/>
        <end position="122"/>
    </location>
</feature>
<dbReference type="RefSeq" id="XP_030835263.1">
    <property type="nucleotide sequence ID" value="XM_030979403.1"/>
</dbReference>
<dbReference type="FunFam" id="2.30.42.10:FF:000055">
    <property type="entry name" value="PDZ and LIM domain protein 3"/>
    <property type="match status" value="1"/>
</dbReference>
<reference evidence="10" key="2">
    <citation type="submission" date="2021-01" db="UniProtKB">
        <authorList>
            <consortium name="EnsemblMetazoa"/>
        </authorList>
    </citation>
    <scope>IDENTIFICATION</scope>
</reference>
<dbReference type="SMART" id="SM00735">
    <property type="entry name" value="ZM"/>
    <property type="match status" value="1"/>
</dbReference>
<protein>
    <recommendedName>
        <fullName evidence="12">PDZ and LIM domain protein Zasp</fullName>
    </recommendedName>
</protein>
<keyword evidence="2" id="KW-0963">Cytoplasm</keyword>
<keyword evidence="11" id="KW-1185">Reference proteome</keyword>
<dbReference type="GO" id="GO:0030036">
    <property type="term" value="P:actin cytoskeleton organization"/>
    <property type="evidence" value="ECO:0000318"/>
    <property type="project" value="GO_Central"/>
</dbReference>
<feature type="domain" description="LIM zinc-binding" evidence="8">
    <location>
        <begin position="749"/>
        <end position="807"/>
    </location>
</feature>
<feature type="region of interest" description="Disordered" evidence="7">
    <location>
        <begin position="331"/>
        <end position="681"/>
    </location>
</feature>
<keyword evidence="5 6" id="KW-0440">LIM domain</keyword>
<evidence type="ECO:0008006" key="12">
    <source>
        <dbReference type="Google" id="ProtNLM"/>
    </source>
</evidence>
<dbReference type="InParanoid" id="A0A7M7NE14"/>
<dbReference type="CDD" id="cd06753">
    <property type="entry name" value="PDZ_PDLIM-like"/>
    <property type="match status" value="1"/>
</dbReference>
<feature type="region of interest" description="Disordered" evidence="7">
    <location>
        <begin position="111"/>
        <end position="143"/>
    </location>
</feature>
<comment type="subcellular location">
    <subcellularLocation>
        <location evidence="1">Cytoplasm</location>
    </subcellularLocation>
</comment>
<dbReference type="GO" id="GO:0030018">
    <property type="term" value="C:Z disc"/>
    <property type="evidence" value="ECO:0000318"/>
    <property type="project" value="GO_Central"/>
</dbReference>
<keyword evidence="4 6" id="KW-0862">Zinc</keyword>
<feature type="domain" description="LIM zinc-binding" evidence="8">
    <location>
        <begin position="689"/>
        <end position="748"/>
    </location>
</feature>
<feature type="compositionally biased region" description="Low complexity" evidence="7">
    <location>
        <begin position="672"/>
        <end position="681"/>
    </location>
</feature>
<dbReference type="GO" id="GO:0051371">
    <property type="term" value="F:muscle alpha-actinin binding"/>
    <property type="evidence" value="ECO:0000318"/>
    <property type="project" value="GO_Central"/>
</dbReference>
<feature type="compositionally biased region" description="Polar residues" evidence="7">
    <location>
        <begin position="358"/>
        <end position="372"/>
    </location>
</feature>
<dbReference type="Proteomes" id="UP000007110">
    <property type="component" value="Unassembled WGS sequence"/>
</dbReference>
<evidence type="ECO:0000256" key="7">
    <source>
        <dbReference type="SAM" id="MobiDB-lite"/>
    </source>
</evidence>
<dbReference type="GeneID" id="592242"/>
<reference evidence="11" key="1">
    <citation type="submission" date="2015-02" db="EMBL/GenBank/DDBJ databases">
        <title>Genome sequencing for Strongylocentrotus purpuratus.</title>
        <authorList>
            <person name="Murali S."/>
            <person name="Liu Y."/>
            <person name="Vee V."/>
            <person name="English A."/>
            <person name="Wang M."/>
            <person name="Skinner E."/>
            <person name="Han Y."/>
            <person name="Muzny D.M."/>
            <person name="Worley K.C."/>
            <person name="Gibbs R.A."/>
        </authorList>
    </citation>
    <scope>NUCLEOTIDE SEQUENCE</scope>
</reference>
<dbReference type="PROSITE" id="PS50106">
    <property type="entry name" value="PDZ"/>
    <property type="match status" value="1"/>
</dbReference>
<evidence type="ECO:0000256" key="5">
    <source>
        <dbReference type="ARBA" id="ARBA00023038"/>
    </source>
</evidence>
<dbReference type="OMA" id="ERGPMNT"/>
<feature type="region of interest" description="Disordered" evidence="7">
    <location>
        <begin position="169"/>
        <end position="263"/>
    </location>
</feature>
<evidence type="ECO:0000259" key="8">
    <source>
        <dbReference type="PROSITE" id="PS50023"/>
    </source>
</evidence>
<proteinExistence type="predicted"/>
<evidence type="ECO:0000256" key="1">
    <source>
        <dbReference type="ARBA" id="ARBA00004496"/>
    </source>
</evidence>
<keyword evidence="3 6" id="KW-0479">Metal-binding</keyword>
<dbReference type="AlphaFoldDB" id="A0A7M7NE14"/>
<evidence type="ECO:0000256" key="6">
    <source>
        <dbReference type="PROSITE-ProRule" id="PRU00125"/>
    </source>
</evidence>
<dbReference type="InterPro" id="IPR031847">
    <property type="entry name" value="PDLI1-4/Zasp-like_mid"/>
</dbReference>
<dbReference type="PANTHER" id="PTHR24214">
    <property type="entry name" value="PDZ AND LIM DOMAIN PROTEIN ZASP"/>
    <property type="match status" value="1"/>
</dbReference>
<dbReference type="EnsemblMetazoa" id="XM_030979403">
    <property type="protein sequence ID" value="XP_030835263"/>
    <property type="gene ID" value="LOC592242"/>
</dbReference>
<evidence type="ECO:0000313" key="11">
    <source>
        <dbReference type="Proteomes" id="UP000007110"/>
    </source>
</evidence>
<dbReference type="PROSITE" id="PS50023">
    <property type="entry name" value="LIM_DOMAIN_2"/>
    <property type="match status" value="4"/>
</dbReference>
<feature type="compositionally biased region" description="Polar residues" evidence="7">
    <location>
        <begin position="198"/>
        <end position="210"/>
    </location>
</feature>
<dbReference type="InterPro" id="IPR050604">
    <property type="entry name" value="PDZ-LIM_domain"/>
</dbReference>
<evidence type="ECO:0000256" key="4">
    <source>
        <dbReference type="ARBA" id="ARBA00022833"/>
    </source>
</evidence>
<organism evidence="10 11">
    <name type="scientific">Strongylocentrotus purpuratus</name>
    <name type="common">Purple sea urchin</name>
    <dbReference type="NCBI Taxonomy" id="7668"/>
    <lineage>
        <taxon>Eukaryota</taxon>
        <taxon>Metazoa</taxon>
        <taxon>Echinodermata</taxon>
        <taxon>Eleutherozoa</taxon>
        <taxon>Echinozoa</taxon>
        <taxon>Echinoidea</taxon>
        <taxon>Euechinoidea</taxon>
        <taxon>Echinacea</taxon>
        <taxon>Camarodonta</taxon>
        <taxon>Echinidea</taxon>
        <taxon>Strongylocentrotidae</taxon>
        <taxon>Strongylocentrotus</taxon>
    </lineage>
</organism>